<dbReference type="EMBL" id="HBUF01278268">
    <property type="protein sequence ID" value="CAG6686783.1"/>
    <property type="molecule type" value="Transcribed_RNA"/>
</dbReference>
<sequence>MGIFRRISKIPQLSLCRERETISSLRCFHPFDFEGAWAEVKNFMGEECGRTGGEGSWEMEMEFLRSRRDLQLGKKMKDGRENVWEGKTEEREGYKDIEVGV</sequence>
<dbReference type="AlphaFoldDB" id="A0A8D8TFA6"/>
<protein>
    <submittedName>
        <fullName evidence="1">Uncharacterized protein</fullName>
    </submittedName>
</protein>
<name>A0A8D8TFA6_9HEMI</name>
<reference evidence="1" key="1">
    <citation type="submission" date="2021-05" db="EMBL/GenBank/DDBJ databases">
        <authorList>
            <person name="Alioto T."/>
            <person name="Alioto T."/>
            <person name="Gomez Garrido J."/>
        </authorList>
    </citation>
    <scope>NUCLEOTIDE SEQUENCE</scope>
</reference>
<accession>A0A8D8TFA6</accession>
<evidence type="ECO:0000313" key="1">
    <source>
        <dbReference type="EMBL" id="CAG6686783.1"/>
    </source>
</evidence>
<organism evidence="1">
    <name type="scientific">Cacopsylla melanoneura</name>
    <dbReference type="NCBI Taxonomy" id="428564"/>
    <lineage>
        <taxon>Eukaryota</taxon>
        <taxon>Metazoa</taxon>
        <taxon>Ecdysozoa</taxon>
        <taxon>Arthropoda</taxon>
        <taxon>Hexapoda</taxon>
        <taxon>Insecta</taxon>
        <taxon>Pterygota</taxon>
        <taxon>Neoptera</taxon>
        <taxon>Paraneoptera</taxon>
        <taxon>Hemiptera</taxon>
        <taxon>Sternorrhyncha</taxon>
        <taxon>Psylloidea</taxon>
        <taxon>Psyllidae</taxon>
        <taxon>Psyllinae</taxon>
        <taxon>Cacopsylla</taxon>
    </lineage>
</organism>
<proteinExistence type="predicted"/>